<evidence type="ECO:0000259" key="4">
    <source>
        <dbReference type="PROSITE" id="PS50932"/>
    </source>
</evidence>
<accession>A0ABW4G3E7</accession>
<proteinExistence type="predicted"/>
<evidence type="ECO:0000313" key="5">
    <source>
        <dbReference type="EMBL" id="MFD1537280.1"/>
    </source>
</evidence>
<dbReference type="Pfam" id="PF13377">
    <property type="entry name" value="Peripla_BP_3"/>
    <property type="match status" value="1"/>
</dbReference>
<evidence type="ECO:0000256" key="1">
    <source>
        <dbReference type="ARBA" id="ARBA00023015"/>
    </source>
</evidence>
<dbReference type="PROSITE" id="PS50932">
    <property type="entry name" value="HTH_LACI_2"/>
    <property type="match status" value="1"/>
</dbReference>
<keyword evidence="6" id="KW-1185">Reference proteome</keyword>
<evidence type="ECO:0000256" key="2">
    <source>
        <dbReference type="ARBA" id="ARBA00023125"/>
    </source>
</evidence>
<evidence type="ECO:0000313" key="6">
    <source>
        <dbReference type="Proteomes" id="UP001597097"/>
    </source>
</evidence>
<dbReference type="PANTHER" id="PTHR30146">
    <property type="entry name" value="LACI-RELATED TRANSCRIPTIONAL REPRESSOR"/>
    <property type="match status" value="1"/>
</dbReference>
<name>A0ABW4G3E7_9ACTN</name>
<dbReference type="Pfam" id="PF00356">
    <property type="entry name" value="LacI"/>
    <property type="match status" value="1"/>
</dbReference>
<dbReference type="EMBL" id="JBHUCM010000008">
    <property type="protein sequence ID" value="MFD1537280.1"/>
    <property type="molecule type" value="Genomic_DNA"/>
</dbReference>
<dbReference type="SMART" id="SM00354">
    <property type="entry name" value="HTH_LACI"/>
    <property type="match status" value="1"/>
</dbReference>
<evidence type="ECO:0000256" key="3">
    <source>
        <dbReference type="ARBA" id="ARBA00023163"/>
    </source>
</evidence>
<keyword evidence="1" id="KW-0805">Transcription regulation</keyword>
<reference evidence="6" key="1">
    <citation type="journal article" date="2019" name="Int. J. Syst. Evol. Microbiol.">
        <title>The Global Catalogue of Microorganisms (GCM) 10K type strain sequencing project: providing services to taxonomists for standard genome sequencing and annotation.</title>
        <authorList>
            <consortium name="The Broad Institute Genomics Platform"/>
            <consortium name="The Broad Institute Genome Sequencing Center for Infectious Disease"/>
            <person name="Wu L."/>
            <person name="Ma J."/>
        </authorList>
    </citation>
    <scope>NUCLEOTIDE SEQUENCE [LARGE SCALE GENOMIC DNA]</scope>
    <source>
        <strain evidence="6">CGMCC 1.15399</strain>
    </source>
</reference>
<organism evidence="5 6">
    <name type="scientific">Nonomuraea guangzhouensis</name>
    <dbReference type="NCBI Taxonomy" id="1291555"/>
    <lineage>
        <taxon>Bacteria</taxon>
        <taxon>Bacillati</taxon>
        <taxon>Actinomycetota</taxon>
        <taxon>Actinomycetes</taxon>
        <taxon>Streptosporangiales</taxon>
        <taxon>Streptosporangiaceae</taxon>
        <taxon>Nonomuraea</taxon>
    </lineage>
</organism>
<keyword evidence="3" id="KW-0804">Transcription</keyword>
<sequence length="353" mass="38096">MAATLKDVALRAEVSVAAASLVLSGKAEGRVADATAERVRAAASELGYRGNRAARSLRRQSAPLLGLLSLGVATLPYAGAMLEAAQSAAREHDYDLLFIEVGTPHDVGTPDAIAENLLLLQEHQVAGILIASYFHRELVLPAQLPAPTVLVDALCPDRDIDWVVPDEYVGESGVLEELARAGHHHVGWICETPTYPATRLRTKAFDDVAARHGWDDDPRRVVLAEHADAADGYAAMLRLLEQFPKVTAVAAFTDRMAMGVYMACFERGIRVPQDMSIVGFDDQVLVSEALRPGLTTVALPHRQMGKWAVGRLIERIESAQDLGVSQVHINGGLVVRDSVAAPRTGRIRASARR</sequence>
<dbReference type="InterPro" id="IPR046335">
    <property type="entry name" value="LacI/GalR-like_sensor"/>
</dbReference>
<comment type="caution">
    <text evidence="5">The sequence shown here is derived from an EMBL/GenBank/DDBJ whole genome shotgun (WGS) entry which is preliminary data.</text>
</comment>
<dbReference type="GO" id="GO:0003677">
    <property type="term" value="F:DNA binding"/>
    <property type="evidence" value="ECO:0007669"/>
    <property type="project" value="UniProtKB-KW"/>
</dbReference>
<keyword evidence="2 5" id="KW-0238">DNA-binding</keyword>
<dbReference type="Proteomes" id="UP001597097">
    <property type="component" value="Unassembled WGS sequence"/>
</dbReference>
<dbReference type="InterPro" id="IPR000843">
    <property type="entry name" value="HTH_LacI"/>
</dbReference>
<dbReference type="CDD" id="cd01392">
    <property type="entry name" value="HTH_LacI"/>
    <property type="match status" value="1"/>
</dbReference>
<gene>
    <name evidence="5" type="ORF">ACFSJ0_09560</name>
</gene>
<protein>
    <submittedName>
        <fullName evidence="5">LacI family DNA-binding transcriptional regulator</fullName>
    </submittedName>
</protein>
<dbReference type="RefSeq" id="WP_219528752.1">
    <property type="nucleotide sequence ID" value="NZ_JAHKRM010000005.1"/>
</dbReference>
<feature type="domain" description="HTH lacI-type" evidence="4">
    <location>
        <begin position="3"/>
        <end position="59"/>
    </location>
</feature>
<dbReference type="PANTHER" id="PTHR30146:SF148">
    <property type="entry name" value="HTH-TYPE TRANSCRIPTIONAL REPRESSOR PURR-RELATED"/>
    <property type="match status" value="1"/>
</dbReference>
<dbReference type="CDD" id="cd06288">
    <property type="entry name" value="PBP1_sucrose_transcription_regulator"/>
    <property type="match status" value="1"/>
</dbReference>